<dbReference type="PRINTS" id="PR01755">
    <property type="entry name" value="SECFTRNLCASE"/>
</dbReference>
<evidence type="ECO:0000313" key="14">
    <source>
        <dbReference type="EMBL" id="BDU77103.1"/>
    </source>
</evidence>
<feature type="transmembrane region" description="Helical" evidence="9">
    <location>
        <begin position="368"/>
        <end position="387"/>
    </location>
</feature>
<comment type="similarity">
    <text evidence="10">Belongs to the SecD/SecF family. SecF subfamily.</text>
</comment>
<feature type="transmembrane region" description="Helical" evidence="9">
    <location>
        <begin position="785"/>
        <end position="809"/>
    </location>
</feature>
<dbReference type="Proteomes" id="UP001228113">
    <property type="component" value="Chromosome"/>
</dbReference>
<comment type="function">
    <text evidence="9">Part of the Sec protein translocase complex. Interacts with the SecYEG preprotein conducting channel. SecDF uses the proton motive force (PMF) to complete protein translocation after the ATP-dependent function of SecA.</text>
</comment>
<dbReference type="NCBIfam" id="TIGR00966">
    <property type="entry name" value="transloc_SecF"/>
    <property type="match status" value="1"/>
</dbReference>
<evidence type="ECO:0000256" key="9">
    <source>
        <dbReference type="HAMAP-Rule" id="MF_01463"/>
    </source>
</evidence>
<comment type="subunit">
    <text evidence="9">Forms a complex with SecF. Part of the essential Sec protein translocation apparatus which comprises SecA, SecYEG and auxiliary proteins SecDF. Other proteins may also be involved.</text>
</comment>
<comment type="similarity">
    <text evidence="9">Belongs to the SecD/SecF family. SecD subfamily.</text>
</comment>
<dbReference type="NCBIfam" id="TIGR01129">
    <property type="entry name" value="secD"/>
    <property type="match status" value="1"/>
</dbReference>
<protein>
    <recommendedName>
        <fullName evidence="9 10">Multifunctional fusion protein</fullName>
    </recommendedName>
    <domain>
        <recommendedName>
            <fullName evidence="9">Protein translocase subunit SecD</fullName>
        </recommendedName>
    </domain>
    <domain>
        <recommendedName>
            <fullName evidence="10">Protein-export membrane protein SecF</fullName>
        </recommendedName>
    </domain>
</protein>
<evidence type="ECO:0000256" key="5">
    <source>
        <dbReference type="ARBA" id="ARBA00022927"/>
    </source>
</evidence>
<evidence type="ECO:0000256" key="2">
    <source>
        <dbReference type="ARBA" id="ARBA00022448"/>
    </source>
</evidence>
<keyword evidence="5 9" id="KW-0653">Protein transport</keyword>
<dbReference type="RefSeq" id="WP_243330482.1">
    <property type="nucleotide sequence ID" value="NZ_AP027081.1"/>
</dbReference>
<evidence type="ECO:0000256" key="10">
    <source>
        <dbReference type="HAMAP-Rule" id="MF_01464"/>
    </source>
</evidence>
<dbReference type="AlphaFoldDB" id="A0AA48HF53"/>
<evidence type="ECO:0000259" key="13">
    <source>
        <dbReference type="Pfam" id="PF22599"/>
    </source>
</evidence>
<dbReference type="InterPro" id="IPR022646">
    <property type="entry name" value="SecD/SecF_CS"/>
</dbReference>
<feature type="domain" description="Protein export membrane protein SecD/SecF C-terminal" evidence="11">
    <location>
        <begin position="348"/>
        <end position="519"/>
    </location>
</feature>
<feature type="transmembrane region" description="Helical" evidence="9">
    <location>
        <begin position="549"/>
        <end position="568"/>
    </location>
</feature>
<reference evidence="14" key="1">
    <citation type="journal article" date="2023" name="Int. J. Syst. Evol. Microbiol.">
        <title>Mesoterricola silvestris gen. nov., sp. nov., Mesoterricola sediminis sp. nov., Geothrix oryzae sp. nov., Geothrix edaphica sp. nov., Geothrix rubra sp. nov., and Geothrix limicola sp. nov., six novel members of Acidobacteriota isolated from soils.</title>
        <authorList>
            <person name="Itoh H."/>
            <person name="Sugisawa Y."/>
            <person name="Mise K."/>
            <person name="Xu Z."/>
            <person name="Kuniyasu M."/>
            <person name="Ushijima N."/>
            <person name="Kawano K."/>
            <person name="Kobayashi E."/>
            <person name="Shiratori Y."/>
            <person name="Masuda Y."/>
            <person name="Senoo K."/>
        </authorList>
    </citation>
    <scope>NUCLEOTIDE SEQUENCE</scope>
    <source>
        <strain evidence="14">W786</strain>
    </source>
</reference>
<dbReference type="FunFam" id="1.20.1640.10:FF:000004">
    <property type="entry name" value="Protein translocase subunit SecD"/>
    <property type="match status" value="1"/>
</dbReference>
<dbReference type="Pfam" id="PF07549">
    <property type="entry name" value="Sec_GG"/>
    <property type="match status" value="1"/>
</dbReference>
<feature type="transmembrane region" description="Helical" evidence="9">
    <location>
        <begin position="394"/>
        <end position="414"/>
    </location>
</feature>
<dbReference type="Gene3D" id="1.20.1640.10">
    <property type="entry name" value="Multidrug efflux transporter AcrB transmembrane domain"/>
    <property type="match status" value="2"/>
</dbReference>
<dbReference type="InterPro" id="IPR022813">
    <property type="entry name" value="SecD/SecF_arch_bac"/>
</dbReference>
<evidence type="ECO:0000256" key="4">
    <source>
        <dbReference type="ARBA" id="ARBA00022692"/>
    </source>
</evidence>
<dbReference type="SUPFAM" id="SSF82866">
    <property type="entry name" value="Multidrug efflux transporter AcrB transmembrane domain"/>
    <property type="match status" value="2"/>
</dbReference>
<proteinExistence type="inferred from homology"/>
<feature type="transmembrane region" description="Helical" evidence="9">
    <location>
        <begin position="867"/>
        <end position="885"/>
    </location>
</feature>
<dbReference type="KEGG" id="msea:METESE_20610"/>
<evidence type="ECO:0000256" key="1">
    <source>
        <dbReference type="ARBA" id="ARBA00004651"/>
    </source>
</evidence>
<evidence type="ECO:0000313" key="15">
    <source>
        <dbReference type="Proteomes" id="UP001228113"/>
    </source>
</evidence>
<dbReference type="InterPro" id="IPR054384">
    <property type="entry name" value="SecDF_P1_head"/>
</dbReference>
<feature type="domain" description="Protein translocase subunit SecDF P1" evidence="12">
    <location>
        <begin position="130"/>
        <end position="190"/>
    </location>
</feature>
<keyword evidence="2 9" id="KW-0813">Transport</keyword>
<gene>
    <name evidence="9" type="primary">secD</name>
    <name evidence="10" type="synonym">secF</name>
    <name evidence="14" type="ORF">METESE_20610</name>
</gene>
<feature type="domain" description="Protein export membrane protein SecD/SecF C-terminal" evidence="11">
    <location>
        <begin position="741"/>
        <end position="919"/>
    </location>
</feature>
<dbReference type="GO" id="GO:0043952">
    <property type="term" value="P:protein transport by the Sec complex"/>
    <property type="evidence" value="ECO:0007669"/>
    <property type="project" value="UniProtKB-UniRule"/>
</dbReference>
<dbReference type="NCBIfam" id="TIGR00916">
    <property type="entry name" value="2A0604s01"/>
    <property type="match status" value="2"/>
</dbReference>
<dbReference type="HAMAP" id="MF_01463_B">
    <property type="entry name" value="SecD_B"/>
    <property type="match status" value="1"/>
</dbReference>
<dbReference type="InterPro" id="IPR048634">
    <property type="entry name" value="SecD_SecF_C"/>
</dbReference>
<dbReference type="InterPro" id="IPR055344">
    <property type="entry name" value="SecD_SecF_C_bact"/>
</dbReference>
<evidence type="ECO:0000259" key="11">
    <source>
        <dbReference type="Pfam" id="PF02355"/>
    </source>
</evidence>
<organism evidence="14 15">
    <name type="scientific">Mesoterricola sediminis</name>
    <dbReference type="NCBI Taxonomy" id="2927980"/>
    <lineage>
        <taxon>Bacteria</taxon>
        <taxon>Pseudomonadati</taxon>
        <taxon>Acidobacteriota</taxon>
        <taxon>Holophagae</taxon>
        <taxon>Holophagales</taxon>
        <taxon>Holophagaceae</taxon>
        <taxon>Mesoterricola</taxon>
    </lineage>
</organism>
<keyword evidence="15" id="KW-1185">Reference proteome</keyword>
<comment type="subunit">
    <text evidence="10">Forms a complex with SecD. Part of the essential Sec protein translocation apparatus which comprises SecA, SecYEG and auxiliary proteins SecDF. Other proteins may also be involved.</text>
</comment>
<dbReference type="InterPro" id="IPR022645">
    <property type="entry name" value="SecD/SecF_bac"/>
</dbReference>
<evidence type="ECO:0000259" key="12">
    <source>
        <dbReference type="Pfam" id="PF21760"/>
    </source>
</evidence>
<evidence type="ECO:0000256" key="3">
    <source>
        <dbReference type="ARBA" id="ARBA00022475"/>
    </source>
</evidence>
<evidence type="ECO:0000256" key="6">
    <source>
        <dbReference type="ARBA" id="ARBA00022989"/>
    </source>
</evidence>
<dbReference type="GO" id="GO:0015450">
    <property type="term" value="F:protein-transporting ATPase activity"/>
    <property type="evidence" value="ECO:0007669"/>
    <property type="project" value="InterPro"/>
</dbReference>
<feature type="transmembrane region" description="Helical" evidence="9">
    <location>
        <begin position="891"/>
        <end position="910"/>
    </location>
</feature>
<dbReference type="Pfam" id="PF22599">
    <property type="entry name" value="SecDF_P1_head"/>
    <property type="match status" value="1"/>
</dbReference>
<dbReference type="PANTHER" id="PTHR30081:SF1">
    <property type="entry name" value="PROTEIN TRANSLOCASE SUBUNIT SECD"/>
    <property type="match status" value="1"/>
</dbReference>
<comment type="caution">
    <text evidence="9">Lacks conserved residue(s) required for the propagation of feature annotation.</text>
</comment>
<dbReference type="Pfam" id="PF02355">
    <property type="entry name" value="SecD_SecF_C"/>
    <property type="match status" value="2"/>
</dbReference>
<dbReference type="Pfam" id="PF21760">
    <property type="entry name" value="SecD_1st"/>
    <property type="match status" value="1"/>
</dbReference>
<feature type="domain" description="SecDF P1 head subdomain" evidence="13">
    <location>
        <begin position="242"/>
        <end position="346"/>
    </location>
</feature>
<evidence type="ECO:0000256" key="8">
    <source>
        <dbReference type="ARBA" id="ARBA00023136"/>
    </source>
</evidence>
<dbReference type="PANTHER" id="PTHR30081">
    <property type="entry name" value="PROTEIN-EXPORT MEMBRANE PROTEIN SEC"/>
    <property type="match status" value="1"/>
</dbReference>
<feature type="transmembrane region" description="Helical" evidence="9">
    <location>
        <begin position="463"/>
        <end position="485"/>
    </location>
</feature>
<dbReference type="InterPro" id="IPR005791">
    <property type="entry name" value="SecD"/>
</dbReference>
<keyword evidence="8 9" id="KW-0472">Membrane</keyword>
<dbReference type="Gene3D" id="3.30.1360.200">
    <property type="match status" value="1"/>
</dbReference>
<keyword evidence="4 9" id="KW-0812">Transmembrane</keyword>
<keyword evidence="7 9" id="KW-0811">Translocation</keyword>
<dbReference type="InterPro" id="IPR005665">
    <property type="entry name" value="SecF_bac"/>
</dbReference>
<accession>A0AA48HF53</accession>
<name>A0AA48HF53_9BACT</name>
<keyword evidence="3 9" id="KW-1003">Cell membrane</keyword>
<feature type="transmembrane region" description="Helical" evidence="9">
    <location>
        <begin position="491"/>
        <end position="511"/>
    </location>
</feature>
<dbReference type="Gene3D" id="3.30.70.3220">
    <property type="match status" value="1"/>
</dbReference>
<dbReference type="EMBL" id="AP027081">
    <property type="protein sequence ID" value="BDU77103.1"/>
    <property type="molecule type" value="Genomic_DNA"/>
</dbReference>
<dbReference type="Gene3D" id="3.30.70.2040">
    <property type="match status" value="1"/>
</dbReference>
<dbReference type="GO" id="GO:0065002">
    <property type="term" value="P:intracellular protein transmembrane transport"/>
    <property type="evidence" value="ECO:0007669"/>
    <property type="project" value="UniProtKB-UniRule"/>
</dbReference>
<evidence type="ECO:0000256" key="7">
    <source>
        <dbReference type="ARBA" id="ARBA00023010"/>
    </source>
</evidence>
<comment type="subcellular location">
    <subcellularLocation>
        <location evidence="1 9">Cell membrane</location>
        <topology evidence="1 9">Multi-pass membrane protein</topology>
    </subcellularLocation>
</comment>
<sequence>MSRTTFTRLAWVLAICLACAHFFIPLNKVRLGLDLKGGVHYELEIQSHEAVQRDLEESRDLLRDALEARNLPGASVALEDGALRVRGAERAALDKPLAQLRGYAAVQEGADLVLRPRADHIQAIKADASKRALQIIENRINQFGVVEPEITAGGPGGSRIIVELPGVTEADKERIKGLLATPGRLELRLLAGKDRNTFASEREALEAFGGRLPADCELLPESVREAEAGPAPRGGAAPAVRRWVLLESKVQFDGTAITDARRATSEVGAHEVNFTLHSAGAEANARVTEIAAKEGRLFAFVLDKRIVSVLSAREKIVGHAVRIAGQFTEPEAEDLALKLRSGALRAGMKVLEERVVGPSLGTDSIRQGVGASLVGFGVIVAFMVIWYRWSGVNAVVALVVNVIVMMGLLGSFRATITLPGIAGFALTVGMAVDANILIFERIREELALGRTVAKAISAGFDRVFWTIVDSHVTQLFAALLLFIFGTGPVKGFAVSLTVGVAASLFTSIYISRFIYDWILERHPGAASLSIGRWNIFQGTRIDFMRYKGVALALSWGLVAASVLIVRPWRTVDNPHVKLGMQFVGGTDLTVRFLRPVDAGQVRGALAEAGFPDASVVSYQSGAPGVQEFAVKVRADRAAGDSLKQSALVKRALTGLDADGAGRRPLNLESAVSLAERFEQANPLGLDPSAETFKETYLGLAGRITGAREKLAIGLFRDMGELPGTLPPQVRALVEREYRPGSIGILKDESFSPSISGEWARKTLAAVGWAMGAILLYVIFRFTTAFAVGGIIALVHDMLMALALFALVGYEFNVPVVASFLTLMGYSMADTIVVFDRIRENLHRPEFRRRPFQEVINASINQTLSRTILTSLSVLFVSICLWLWGGPALRDLAFPLVVGVLTGTYSSIYIASPVVDWWQRTFGKGGEVLAAE</sequence>
<dbReference type="GO" id="GO:0005886">
    <property type="term" value="C:plasma membrane"/>
    <property type="evidence" value="ECO:0007669"/>
    <property type="project" value="UniProtKB-SubCell"/>
</dbReference>
<keyword evidence="6 9" id="KW-1133">Transmembrane helix</keyword>
<dbReference type="InterPro" id="IPR048631">
    <property type="entry name" value="SecD_1st"/>
</dbReference>
<dbReference type="GO" id="GO:0006605">
    <property type="term" value="P:protein targeting"/>
    <property type="evidence" value="ECO:0007669"/>
    <property type="project" value="UniProtKB-UniRule"/>
</dbReference>
<dbReference type="HAMAP" id="MF_01464_B">
    <property type="entry name" value="SecF_B"/>
    <property type="match status" value="1"/>
</dbReference>